<evidence type="ECO:0000313" key="2">
    <source>
        <dbReference type="Proteomes" id="UP000317429"/>
    </source>
</evidence>
<dbReference type="EMBL" id="CP036291">
    <property type="protein sequence ID" value="QDU90933.1"/>
    <property type="molecule type" value="Genomic_DNA"/>
</dbReference>
<sequence length="554" mass="57054">MSSNPCAVLRMLHRAVGTSYWDQLRSAALAAAVVTYCVPFTHAQTTVLVADSLNSRVVSYNVNASNNWSVNGIFAQASDGSGLNSPGPIVYDSATSTVYIGEVNQGGAARILKYSAAGVFQGVLTTFGGEIPDSLAIAPDGNLFASNPFGTNGFEKDNIYKVNISTGGFSEFIAEPDPLFFPNPTYRLINPRGLAVAGNTLYVANRDSMGTSTGSILRFDATTGAYLDAGIGADPLTINDDVFGNFDNPMALHFNASTNTLTAGVFGGGQDLFEIDLAGSAAFAPPVSPTNTPAEGVTKIYNPSDTGSILSIDVIGGQTYWSSFNTGSVYRLDAVDTKTTVASGLGNAQGIEAIPFQGIGSAEQEWQVDDFGNWDVGANWLFGSPDSDVARALLGGVIQAPATVYMDAANTVKSLRFDNANKYAVAGAGSLTLEADTGSALITVTSGSHELQLPVELGSNTTVNVAAGTTLAFNNLLVQNGFTLTILGSGTVNFNNARVLGGNPGSIIAAPGVTLLGAAGLGALVGTAVPEPGAAALLLAGCLAGIIARRRRVW</sequence>
<proteinExistence type="predicted"/>
<dbReference type="RefSeq" id="WP_145290417.1">
    <property type="nucleotide sequence ID" value="NZ_CP036291.1"/>
</dbReference>
<organism evidence="1 2">
    <name type="scientific">Pirellulimonas nuda</name>
    <dbReference type="NCBI Taxonomy" id="2528009"/>
    <lineage>
        <taxon>Bacteria</taxon>
        <taxon>Pseudomonadati</taxon>
        <taxon>Planctomycetota</taxon>
        <taxon>Planctomycetia</taxon>
        <taxon>Pirellulales</taxon>
        <taxon>Lacipirellulaceae</taxon>
        <taxon>Pirellulimonas</taxon>
    </lineage>
</organism>
<protein>
    <recommendedName>
        <fullName evidence="3">PEP-CTERM protein-sorting domain-containing protein</fullName>
    </recommendedName>
</protein>
<name>A0A518DHI4_9BACT</name>
<dbReference type="OrthoDB" id="2806980at2"/>
<evidence type="ECO:0000313" key="1">
    <source>
        <dbReference type="EMBL" id="QDU90933.1"/>
    </source>
</evidence>
<evidence type="ECO:0008006" key="3">
    <source>
        <dbReference type="Google" id="ProtNLM"/>
    </source>
</evidence>
<dbReference type="SUPFAM" id="SSF101898">
    <property type="entry name" value="NHL repeat"/>
    <property type="match status" value="1"/>
</dbReference>
<dbReference type="Gene3D" id="2.120.10.30">
    <property type="entry name" value="TolB, C-terminal domain"/>
    <property type="match status" value="1"/>
</dbReference>
<gene>
    <name evidence="1" type="ORF">Pla175_43470</name>
</gene>
<dbReference type="SUPFAM" id="SSF63825">
    <property type="entry name" value="YWTD domain"/>
    <property type="match status" value="1"/>
</dbReference>
<keyword evidence="2" id="KW-1185">Reference proteome</keyword>
<dbReference type="AlphaFoldDB" id="A0A518DHI4"/>
<dbReference type="InterPro" id="IPR013424">
    <property type="entry name" value="Ice-binding_C"/>
</dbReference>
<dbReference type="KEGG" id="pnd:Pla175_43470"/>
<dbReference type="InterPro" id="IPR011042">
    <property type="entry name" value="6-blade_b-propeller_TolB-like"/>
</dbReference>
<dbReference type="NCBIfam" id="TIGR02595">
    <property type="entry name" value="PEP_CTERM"/>
    <property type="match status" value="1"/>
</dbReference>
<dbReference type="Proteomes" id="UP000317429">
    <property type="component" value="Chromosome"/>
</dbReference>
<accession>A0A518DHI4</accession>
<reference evidence="1 2" key="1">
    <citation type="submission" date="2019-02" db="EMBL/GenBank/DDBJ databases">
        <title>Deep-cultivation of Planctomycetes and their phenomic and genomic characterization uncovers novel biology.</title>
        <authorList>
            <person name="Wiegand S."/>
            <person name="Jogler M."/>
            <person name="Boedeker C."/>
            <person name="Pinto D."/>
            <person name="Vollmers J."/>
            <person name="Rivas-Marin E."/>
            <person name="Kohn T."/>
            <person name="Peeters S.H."/>
            <person name="Heuer A."/>
            <person name="Rast P."/>
            <person name="Oberbeckmann S."/>
            <person name="Bunk B."/>
            <person name="Jeske O."/>
            <person name="Meyerdierks A."/>
            <person name="Storesund J.E."/>
            <person name="Kallscheuer N."/>
            <person name="Luecker S."/>
            <person name="Lage O.M."/>
            <person name="Pohl T."/>
            <person name="Merkel B.J."/>
            <person name="Hornburger P."/>
            <person name="Mueller R.-W."/>
            <person name="Bruemmer F."/>
            <person name="Labrenz M."/>
            <person name="Spormann A.M."/>
            <person name="Op den Camp H."/>
            <person name="Overmann J."/>
            <person name="Amann R."/>
            <person name="Jetten M.S.M."/>
            <person name="Mascher T."/>
            <person name="Medema M.H."/>
            <person name="Devos D.P."/>
            <person name="Kaster A.-K."/>
            <person name="Ovreas L."/>
            <person name="Rohde M."/>
            <person name="Galperin M.Y."/>
            <person name="Jogler C."/>
        </authorList>
    </citation>
    <scope>NUCLEOTIDE SEQUENCE [LARGE SCALE GENOMIC DNA]</scope>
    <source>
        <strain evidence="1 2">Pla175</strain>
    </source>
</reference>